<dbReference type="HOGENOM" id="CLU_930739_0_0_1"/>
<dbReference type="VEuPathDB" id="MicrosporidiaDB:EDEG_02670"/>
<comment type="caution">
    <text evidence="1">The sequence shown here is derived from an EMBL/GenBank/DDBJ whole genome shotgun (WGS) entry which is preliminary data.</text>
</comment>
<evidence type="ECO:0000313" key="1">
    <source>
        <dbReference type="EMBL" id="EJW02941.1"/>
    </source>
</evidence>
<organism evidence="1 2">
    <name type="scientific">Edhazardia aedis (strain USNM 41457)</name>
    <name type="common">Microsporidian parasite</name>
    <dbReference type="NCBI Taxonomy" id="1003232"/>
    <lineage>
        <taxon>Eukaryota</taxon>
        <taxon>Fungi</taxon>
        <taxon>Fungi incertae sedis</taxon>
        <taxon>Microsporidia</taxon>
        <taxon>Edhazardia</taxon>
    </lineage>
</organism>
<accession>J9D557</accession>
<name>J9D557_EDHAE</name>
<proteinExistence type="predicted"/>
<dbReference type="InParanoid" id="J9D557"/>
<keyword evidence="2" id="KW-1185">Reference proteome</keyword>
<dbReference type="AlphaFoldDB" id="J9D557"/>
<dbReference type="Proteomes" id="UP000003163">
    <property type="component" value="Unassembled WGS sequence"/>
</dbReference>
<protein>
    <submittedName>
        <fullName evidence="1">Uncharacterized protein</fullName>
    </submittedName>
</protein>
<dbReference type="EMBL" id="AFBI03000050">
    <property type="protein sequence ID" value="EJW02941.1"/>
    <property type="molecule type" value="Genomic_DNA"/>
</dbReference>
<reference evidence="2" key="2">
    <citation type="submission" date="2015-07" db="EMBL/GenBank/DDBJ databases">
        <title>Contrasting host-pathogen interactions and genome evolution in two generalist and specialist microsporidian pathogens of mosquitoes.</title>
        <authorList>
            <consortium name="The Broad Institute Genomics Platform"/>
            <consortium name="The Broad Institute Genome Sequencing Center for Infectious Disease"/>
            <person name="Cuomo C.A."/>
            <person name="Sanscrainte N.D."/>
            <person name="Goldberg J.M."/>
            <person name="Heiman D."/>
            <person name="Young S."/>
            <person name="Zeng Q."/>
            <person name="Becnel J.J."/>
            <person name="Birren B.W."/>
        </authorList>
    </citation>
    <scope>NUCLEOTIDE SEQUENCE [LARGE SCALE GENOMIC DNA]</scope>
    <source>
        <strain evidence="2">USNM 41457</strain>
    </source>
</reference>
<gene>
    <name evidence="1" type="ORF">EDEG_02670</name>
</gene>
<reference evidence="1 2" key="1">
    <citation type="submission" date="2011-08" db="EMBL/GenBank/DDBJ databases">
        <authorList>
            <person name="Liu Z.J."/>
            <person name="Shi F.L."/>
            <person name="Lu J.Q."/>
            <person name="Li M."/>
            <person name="Wang Z.L."/>
        </authorList>
    </citation>
    <scope>NUCLEOTIDE SEQUENCE [LARGE SCALE GENOMIC DNA]</scope>
    <source>
        <strain evidence="1 2">USNM 41457</strain>
    </source>
</reference>
<evidence type="ECO:0000313" key="2">
    <source>
        <dbReference type="Proteomes" id="UP000003163"/>
    </source>
</evidence>
<sequence length="299" mass="34989">MLKYIICSFFLVESLQWTSIISLLLVLNFRKLFDPVNIMMLSKILCYKHIHKAVEYKIIECFWSSLSQYFSLNSFIGIISKFVVTETIIKILLNNRKFSHHYILSNAIESVKTFFCITIRIFNFQELVKAVFSELCISKPKNSIIQDDQFEIKSYSENRNNISKSCQEKDLNIKNINILIRIPKKLFFFSLIIAMLAKNPKKQTEIIITPSKPPIGSLTFDKFKQKFSNTDEMNAFKDFIDYLKYEGIIATFYFDPDKEIDPEMIKILVNKKQNIGTYINLKNGNSITEKNRILSTIKL</sequence>